<feature type="chain" id="PRO_5011479639" evidence="1">
    <location>
        <begin position="19"/>
        <end position="445"/>
    </location>
</feature>
<dbReference type="EMBL" id="FNUG01000013">
    <property type="protein sequence ID" value="SEF12006.1"/>
    <property type="molecule type" value="Genomic_DNA"/>
</dbReference>
<feature type="signal peptide" evidence="1">
    <location>
        <begin position="1"/>
        <end position="18"/>
    </location>
</feature>
<dbReference type="AlphaFoldDB" id="A0A1H5PE20"/>
<evidence type="ECO:0000313" key="2">
    <source>
        <dbReference type="EMBL" id="SEF12006.1"/>
    </source>
</evidence>
<organism evidence="2 3">
    <name type="scientific">Salinimicrobium catena</name>
    <dbReference type="NCBI Taxonomy" id="390640"/>
    <lineage>
        <taxon>Bacteria</taxon>
        <taxon>Pseudomonadati</taxon>
        <taxon>Bacteroidota</taxon>
        <taxon>Flavobacteriia</taxon>
        <taxon>Flavobacteriales</taxon>
        <taxon>Flavobacteriaceae</taxon>
        <taxon>Salinimicrobium</taxon>
    </lineage>
</organism>
<reference evidence="2 3" key="1">
    <citation type="submission" date="2016-10" db="EMBL/GenBank/DDBJ databases">
        <authorList>
            <person name="de Groot N.N."/>
        </authorList>
    </citation>
    <scope>NUCLEOTIDE SEQUENCE [LARGE SCALE GENOMIC DNA]</scope>
    <source>
        <strain evidence="2 3">DSM 23553</strain>
    </source>
</reference>
<protein>
    <submittedName>
        <fullName evidence="2">Capsule assembly protein Wzi</fullName>
    </submittedName>
</protein>
<evidence type="ECO:0000313" key="3">
    <source>
        <dbReference type="Proteomes" id="UP000199448"/>
    </source>
</evidence>
<sequence length="445" mass="50872">MKPLITLLLLLSLQTVTAQFSWNAELNLQGMASTEEEHLPFWMNHNQRGRTEKETNFASWVSGKAYYDLGNTGRLEAGAGFLGRDASSDDFFTDELYLTYQKNWLEFTVGRKQRPEAYNGLSASNESILWSLNARPLPGLQLQTTRPVFLFKNFGFEAAWEEYLMDDDFLEKVKLHHKSFHFVYSTSNRNFTFKAGLQHFAQWGGSNDLGGEQPESLEDYIRIITGMQGGETAGAWDQQNALGNHLGGYELSAYKQFSTFELELFYQHLFEDGSGRRLGNTPDGRYGLFVTSTQKDHLVNSLMYEFYTTHHQSHTTSGPHKNDNYFNGNYGGWAYFGNVVGAPFFSLNENETRVINNKFTAHHLGISGNFSSTLGDHRYRLLLSYAQNDGTRPVRFEPKQDVFYALYDVKLLQKEVELNLQFAAEYDNYKAPVYGAGLHLVYRIE</sequence>
<dbReference type="InterPro" id="IPR038636">
    <property type="entry name" value="Wzi_sf"/>
</dbReference>
<dbReference type="OrthoDB" id="596512at2"/>
<gene>
    <name evidence="2" type="ORF">SAMN04488034_1132</name>
</gene>
<dbReference type="STRING" id="390640.SAMN04488034_1132"/>
<evidence type="ECO:0000256" key="1">
    <source>
        <dbReference type="SAM" id="SignalP"/>
    </source>
</evidence>
<dbReference type="Proteomes" id="UP000199448">
    <property type="component" value="Unassembled WGS sequence"/>
</dbReference>
<name>A0A1H5PE20_9FLAO</name>
<dbReference type="Gene3D" id="2.40.160.130">
    <property type="entry name" value="Capsule assembly protein Wzi"/>
    <property type="match status" value="1"/>
</dbReference>
<accession>A0A1H5PE20</accession>
<proteinExistence type="predicted"/>
<keyword evidence="3" id="KW-1185">Reference proteome</keyword>
<keyword evidence="1" id="KW-0732">Signal</keyword>
<dbReference type="RefSeq" id="WP_093114401.1">
    <property type="nucleotide sequence ID" value="NZ_FNGG01000013.1"/>
</dbReference>